<dbReference type="Proteomes" id="UP000000305">
    <property type="component" value="Unassembled WGS sequence"/>
</dbReference>
<dbReference type="EMBL" id="GL732598">
    <property type="protein sequence ID" value="EFX72609.1"/>
    <property type="molecule type" value="Genomic_DNA"/>
</dbReference>
<dbReference type="HOGENOM" id="CLU_2335755_0_0_1"/>
<evidence type="ECO:0000313" key="2">
    <source>
        <dbReference type="Proteomes" id="UP000000305"/>
    </source>
</evidence>
<proteinExistence type="predicted"/>
<sequence length="98" mass="10729">MSTTIPEDQQAPAKAGECDESFFEVTAPQQEKSLDDYDCRSSFPAEILPSLGCQFLTTPSSATDFKATSAFVSKCNKQNLYRSLCVFILNDAMNTTAI</sequence>
<organism evidence="1 2">
    <name type="scientific">Daphnia pulex</name>
    <name type="common">Water flea</name>
    <dbReference type="NCBI Taxonomy" id="6669"/>
    <lineage>
        <taxon>Eukaryota</taxon>
        <taxon>Metazoa</taxon>
        <taxon>Ecdysozoa</taxon>
        <taxon>Arthropoda</taxon>
        <taxon>Crustacea</taxon>
        <taxon>Branchiopoda</taxon>
        <taxon>Diplostraca</taxon>
        <taxon>Cladocera</taxon>
        <taxon>Anomopoda</taxon>
        <taxon>Daphniidae</taxon>
        <taxon>Daphnia</taxon>
    </lineage>
</organism>
<name>E9H6M7_DAPPU</name>
<dbReference type="InParanoid" id="E9H6M7"/>
<evidence type="ECO:0000313" key="1">
    <source>
        <dbReference type="EMBL" id="EFX72609.1"/>
    </source>
</evidence>
<keyword evidence="2" id="KW-1185">Reference proteome</keyword>
<protein>
    <submittedName>
        <fullName evidence="1">Uncharacterized protein</fullName>
    </submittedName>
</protein>
<accession>E9H6M7</accession>
<gene>
    <name evidence="1" type="ORF">DAPPUDRAFT_326071</name>
</gene>
<reference evidence="1 2" key="1">
    <citation type="journal article" date="2011" name="Science">
        <title>The ecoresponsive genome of Daphnia pulex.</title>
        <authorList>
            <person name="Colbourne J.K."/>
            <person name="Pfrender M.E."/>
            <person name="Gilbert D."/>
            <person name="Thomas W.K."/>
            <person name="Tucker A."/>
            <person name="Oakley T.H."/>
            <person name="Tokishita S."/>
            <person name="Aerts A."/>
            <person name="Arnold G.J."/>
            <person name="Basu M.K."/>
            <person name="Bauer D.J."/>
            <person name="Caceres C.E."/>
            <person name="Carmel L."/>
            <person name="Casola C."/>
            <person name="Choi J.H."/>
            <person name="Detter J.C."/>
            <person name="Dong Q."/>
            <person name="Dusheyko S."/>
            <person name="Eads B.D."/>
            <person name="Frohlich T."/>
            <person name="Geiler-Samerotte K.A."/>
            <person name="Gerlach D."/>
            <person name="Hatcher P."/>
            <person name="Jogdeo S."/>
            <person name="Krijgsveld J."/>
            <person name="Kriventseva E.V."/>
            <person name="Kultz D."/>
            <person name="Laforsch C."/>
            <person name="Lindquist E."/>
            <person name="Lopez J."/>
            <person name="Manak J.R."/>
            <person name="Muller J."/>
            <person name="Pangilinan J."/>
            <person name="Patwardhan R.P."/>
            <person name="Pitluck S."/>
            <person name="Pritham E.J."/>
            <person name="Rechtsteiner A."/>
            <person name="Rho M."/>
            <person name="Rogozin I.B."/>
            <person name="Sakarya O."/>
            <person name="Salamov A."/>
            <person name="Schaack S."/>
            <person name="Shapiro H."/>
            <person name="Shiga Y."/>
            <person name="Skalitzky C."/>
            <person name="Smith Z."/>
            <person name="Souvorov A."/>
            <person name="Sung W."/>
            <person name="Tang Z."/>
            <person name="Tsuchiya D."/>
            <person name="Tu H."/>
            <person name="Vos H."/>
            <person name="Wang M."/>
            <person name="Wolf Y.I."/>
            <person name="Yamagata H."/>
            <person name="Yamada T."/>
            <person name="Ye Y."/>
            <person name="Shaw J.R."/>
            <person name="Andrews J."/>
            <person name="Crease T.J."/>
            <person name="Tang H."/>
            <person name="Lucas S.M."/>
            <person name="Robertson H.M."/>
            <person name="Bork P."/>
            <person name="Koonin E.V."/>
            <person name="Zdobnov E.M."/>
            <person name="Grigoriev I.V."/>
            <person name="Lynch M."/>
            <person name="Boore J.L."/>
        </authorList>
    </citation>
    <scope>NUCLEOTIDE SEQUENCE [LARGE SCALE GENOMIC DNA]</scope>
</reference>
<dbReference type="KEGG" id="dpx:DAPPUDRAFT_326071"/>
<dbReference type="AlphaFoldDB" id="E9H6M7"/>